<dbReference type="PANTHER" id="PTHR36156:SF3">
    <property type="entry name" value="CUPIN 2 CONSERVED BARREL DOMAIN-CONTAINING PROTEIN"/>
    <property type="match status" value="1"/>
</dbReference>
<dbReference type="InterPro" id="IPR047142">
    <property type="entry name" value="OryJ/VirC-like"/>
</dbReference>
<protein>
    <recommendedName>
        <fullName evidence="1">Cupin type-2 domain-containing protein</fullName>
    </recommendedName>
</protein>
<accession>A0A1B8GRD7</accession>
<dbReference type="InterPro" id="IPR014710">
    <property type="entry name" value="RmlC-like_jellyroll"/>
</dbReference>
<dbReference type="OrthoDB" id="5840532at2759"/>
<dbReference type="SUPFAM" id="SSF51182">
    <property type="entry name" value="RmlC-like cupins"/>
    <property type="match status" value="1"/>
</dbReference>
<dbReference type="AlphaFoldDB" id="A0A1B8GRD7"/>
<dbReference type="Proteomes" id="UP000091956">
    <property type="component" value="Unassembled WGS sequence"/>
</dbReference>
<dbReference type="EMBL" id="KV460217">
    <property type="protein sequence ID" value="OBT98404.1"/>
    <property type="molecule type" value="Genomic_DNA"/>
</dbReference>
<dbReference type="CDD" id="cd02231">
    <property type="entry name" value="cupin_BLL6423-like"/>
    <property type="match status" value="1"/>
</dbReference>
<keyword evidence="3" id="KW-1185">Reference proteome</keyword>
<feature type="domain" description="Cupin type-2" evidence="1">
    <location>
        <begin position="88"/>
        <end position="148"/>
    </location>
</feature>
<evidence type="ECO:0000313" key="2">
    <source>
        <dbReference type="EMBL" id="OBT98404.1"/>
    </source>
</evidence>
<organism evidence="2 3">
    <name type="scientific">Pseudogymnoascus verrucosus</name>
    <dbReference type="NCBI Taxonomy" id="342668"/>
    <lineage>
        <taxon>Eukaryota</taxon>
        <taxon>Fungi</taxon>
        <taxon>Dikarya</taxon>
        <taxon>Ascomycota</taxon>
        <taxon>Pezizomycotina</taxon>
        <taxon>Leotiomycetes</taxon>
        <taxon>Thelebolales</taxon>
        <taxon>Thelebolaceae</taxon>
        <taxon>Pseudogymnoascus</taxon>
    </lineage>
</organism>
<sequence length="185" mass="20063">MASYVKPSPLPPINRYITTNSETGTALLDATISNTASWTSAGVANFFLGYCTSANPVSFKADADIKAYSKYLAEPPGLVVPNGTVLRVVDMMPGELSPMHRTTSLDYGVVLEGEVELILDGGEKRVMKRGDICVQRGTNHAWRNCSNTEWSRMLYVLTEASPVELEDGNKLEEDLGGMVGVRKSA</sequence>
<dbReference type="PANTHER" id="PTHR36156">
    <property type="entry name" value="SLR2101 PROTEIN"/>
    <property type="match status" value="1"/>
</dbReference>
<dbReference type="STRING" id="342668.A0A1B8GRD7"/>
<evidence type="ECO:0000313" key="3">
    <source>
        <dbReference type="Proteomes" id="UP000091956"/>
    </source>
</evidence>
<reference evidence="3" key="2">
    <citation type="journal article" date="2018" name="Nat. Commun.">
        <title>Extreme sensitivity to ultraviolet light in the fungal pathogen causing white-nose syndrome of bats.</title>
        <authorList>
            <person name="Palmer J.M."/>
            <person name="Drees K.P."/>
            <person name="Foster J.T."/>
            <person name="Lindner D.L."/>
        </authorList>
    </citation>
    <scope>NUCLEOTIDE SEQUENCE [LARGE SCALE GENOMIC DNA]</scope>
    <source>
        <strain evidence="3">UAMH 10579</strain>
    </source>
</reference>
<proteinExistence type="predicted"/>
<dbReference type="RefSeq" id="XP_018132137.1">
    <property type="nucleotide sequence ID" value="XM_018272646.1"/>
</dbReference>
<reference evidence="2 3" key="1">
    <citation type="submission" date="2016-03" db="EMBL/GenBank/DDBJ databases">
        <title>Comparative genomics of Pseudogymnoascus destructans, the fungus causing white-nose syndrome of bats.</title>
        <authorList>
            <person name="Palmer J.M."/>
            <person name="Drees K.P."/>
            <person name="Foster J.T."/>
            <person name="Lindner D.L."/>
        </authorList>
    </citation>
    <scope>NUCLEOTIDE SEQUENCE [LARGE SCALE GENOMIC DNA]</scope>
    <source>
        <strain evidence="2 3">UAMH 10579</strain>
    </source>
</reference>
<dbReference type="InterPro" id="IPR013096">
    <property type="entry name" value="Cupin_2"/>
</dbReference>
<gene>
    <name evidence="2" type="ORF">VE01_03148</name>
</gene>
<dbReference type="GeneID" id="28836534"/>
<name>A0A1B8GRD7_9PEZI</name>
<dbReference type="InterPro" id="IPR011051">
    <property type="entry name" value="RmlC_Cupin_sf"/>
</dbReference>
<dbReference type="Gene3D" id="2.60.120.10">
    <property type="entry name" value="Jelly Rolls"/>
    <property type="match status" value="1"/>
</dbReference>
<dbReference type="Pfam" id="PF07883">
    <property type="entry name" value="Cupin_2"/>
    <property type="match status" value="1"/>
</dbReference>
<evidence type="ECO:0000259" key="1">
    <source>
        <dbReference type="Pfam" id="PF07883"/>
    </source>
</evidence>